<evidence type="ECO:0000313" key="9">
    <source>
        <dbReference type="Proteomes" id="UP000249363"/>
    </source>
</evidence>
<protein>
    <recommendedName>
        <fullName evidence="7">Rhodopsin domain-containing protein</fullName>
    </recommendedName>
</protein>
<feature type="transmembrane region" description="Helical" evidence="6">
    <location>
        <begin position="173"/>
        <end position="190"/>
    </location>
</feature>
<evidence type="ECO:0000256" key="5">
    <source>
        <dbReference type="ARBA" id="ARBA00038359"/>
    </source>
</evidence>
<dbReference type="OrthoDB" id="2496787at2759"/>
<dbReference type="STRING" id="1196081.A0A364KMV7"/>
<feature type="transmembrane region" description="Helical" evidence="6">
    <location>
        <begin position="202"/>
        <end position="222"/>
    </location>
</feature>
<feature type="transmembrane region" description="Helical" evidence="6">
    <location>
        <begin position="253"/>
        <end position="272"/>
    </location>
</feature>
<dbReference type="AlphaFoldDB" id="A0A364KMV7"/>
<keyword evidence="3 6" id="KW-1133">Transmembrane helix</keyword>
<feature type="transmembrane region" description="Helical" evidence="6">
    <location>
        <begin position="284"/>
        <end position="302"/>
    </location>
</feature>
<evidence type="ECO:0000256" key="1">
    <source>
        <dbReference type="ARBA" id="ARBA00004141"/>
    </source>
</evidence>
<dbReference type="PANTHER" id="PTHR33048">
    <property type="entry name" value="PTH11-LIKE INTEGRAL MEMBRANE PROTEIN (AFU_ORTHOLOGUE AFUA_5G11245)"/>
    <property type="match status" value="1"/>
</dbReference>
<evidence type="ECO:0000256" key="6">
    <source>
        <dbReference type="SAM" id="Phobius"/>
    </source>
</evidence>
<dbReference type="Pfam" id="PF20684">
    <property type="entry name" value="Fung_rhodopsin"/>
    <property type="match status" value="1"/>
</dbReference>
<reference evidence="8 9" key="1">
    <citation type="journal article" date="2017" name="Biotechnol. Biofuels">
        <title>Differential beta-glucosidase expression as a function of carbon source availability in Talaromyces amestolkiae: a genomic and proteomic approach.</title>
        <authorList>
            <person name="de Eugenio L.I."/>
            <person name="Mendez-Liter J.A."/>
            <person name="Nieto-Dominguez M."/>
            <person name="Alonso L."/>
            <person name="Gil-Munoz J."/>
            <person name="Barriuso J."/>
            <person name="Prieto A."/>
            <person name="Martinez M.J."/>
        </authorList>
    </citation>
    <scope>NUCLEOTIDE SEQUENCE [LARGE SCALE GENOMIC DNA]</scope>
    <source>
        <strain evidence="8 9">CIB</strain>
    </source>
</reference>
<comment type="similarity">
    <text evidence="5">Belongs to the SAT4 family.</text>
</comment>
<gene>
    <name evidence="8" type="ORF">BHQ10_000898</name>
</gene>
<evidence type="ECO:0000256" key="4">
    <source>
        <dbReference type="ARBA" id="ARBA00023136"/>
    </source>
</evidence>
<comment type="subcellular location">
    <subcellularLocation>
        <location evidence="1">Membrane</location>
        <topology evidence="1">Multi-pass membrane protein</topology>
    </subcellularLocation>
</comment>
<dbReference type="InterPro" id="IPR049326">
    <property type="entry name" value="Rhodopsin_dom_fungi"/>
</dbReference>
<accession>A0A364KMV7</accession>
<proteinExistence type="inferred from homology"/>
<dbReference type="Proteomes" id="UP000249363">
    <property type="component" value="Unassembled WGS sequence"/>
</dbReference>
<feature type="transmembrane region" description="Helical" evidence="6">
    <location>
        <begin position="87"/>
        <end position="109"/>
    </location>
</feature>
<evidence type="ECO:0000259" key="7">
    <source>
        <dbReference type="Pfam" id="PF20684"/>
    </source>
</evidence>
<feature type="domain" description="Rhodopsin" evidence="7">
    <location>
        <begin position="106"/>
        <end position="346"/>
    </location>
</feature>
<dbReference type="GeneID" id="63790115"/>
<feature type="transmembrane region" description="Helical" evidence="6">
    <location>
        <begin position="121"/>
        <end position="144"/>
    </location>
</feature>
<evidence type="ECO:0000256" key="3">
    <source>
        <dbReference type="ARBA" id="ARBA00022989"/>
    </source>
</evidence>
<dbReference type="RefSeq" id="XP_040729403.1">
    <property type="nucleotide sequence ID" value="XM_040881844.1"/>
</dbReference>
<keyword evidence="4 6" id="KW-0472">Membrane</keyword>
<comment type="caution">
    <text evidence="8">The sequence shown here is derived from an EMBL/GenBank/DDBJ whole genome shotgun (WGS) entry which is preliminary data.</text>
</comment>
<dbReference type="PANTHER" id="PTHR33048:SF160">
    <property type="entry name" value="SAT4 FAMILY MEMBRANE PROTEIN"/>
    <property type="match status" value="1"/>
</dbReference>
<name>A0A364KMV7_TALAM</name>
<organism evidence="8 9">
    <name type="scientific">Talaromyces amestolkiae</name>
    <dbReference type="NCBI Taxonomy" id="1196081"/>
    <lineage>
        <taxon>Eukaryota</taxon>
        <taxon>Fungi</taxon>
        <taxon>Dikarya</taxon>
        <taxon>Ascomycota</taxon>
        <taxon>Pezizomycotina</taxon>
        <taxon>Eurotiomycetes</taxon>
        <taxon>Eurotiomycetidae</taxon>
        <taxon>Eurotiales</taxon>
        <taxon>Trichocomaceae</taxon>
        <taxon>Talaromyces</taxon>
        <taxon>Talaromyces sect. Talaromyces</taxon>
    </lineage>
</organism>
<keyword evidence="9" id="KW-1185">Reference proteome</keyword>
<evidence type="ECO:0000313" key="8">
    <source>
        <dbReference type="EMBL" id="RAO64886.1"/>
    </source>
</evidence>
<evidence type="ECO:0000256" key="2">
    <source>
        <dbReference type="ARBA" id="ARBA00022692"/>
    </source>
</evidence>
<dbReference type="GO" id="GO:0016020">
    <property type="term" value="C:membrane"/>
    <property type="evidence" value="ECO:0007669"/>
    <property type="project" value="UniProtKB-SubCell"/>
</dbReference>
<keyword evidence="2 6" id="KW-0812">Transmembrane</keyword>
<sequence length="450" mass="50444">MNNTTENRPYVRVSFTIRNNQDAAFFVVVDGGDFDCFAMSVSGNSEVQLYSDEFAMHLHKPAAQRDDHATKNVTSTLCGAPIRDRTAVVSVAGLAGGALAIVFFLLRMVTRLPRFGVSFGLDDAVLTFVIGLAIVLTYFSYVLASHGLGKDMWTVPFDNITHILYIYYIDEDIYLSILPLTKISILLFYLRVFPQRSFRITTYIVIAMNLCYLIAFVLVSVFQCHPIDAAWLRWDGEHPAKCQNINAQGWASAAINMFLDIVTMVLPLRELSKLSMSLKKKMQLMIMFTLGLFVTLVSILRLHSLVEFANTTNLTWDYVQLGYWSTIEVDVGIICACLPAVRKLLRGVFPNVFASTVHSGAKTPAYSHTRSAQSGGGKRFIKNGEYELHHRDAALEEGDAMPLVQLVPYTLIEIHLLVPVKAVRHVDHFVNKKDGVYSQDFNSRLSKFSS</sequence>
<dbReference type="EMBL" id="MIKG01000001">
    <property type="protein sequence ID" value="RAO64886.1"/>
    <property type="molecule type" value="Genomic_DNA"/>
</dbReference>
<dbReference type="InterPro" id="IPR052337">
    <property type="entry name" value="SAT4-like"/>
</dbReference>